<organism evidence="1">
    <name type="scientific">Brassica oleracea</name>
    <name type="common">Wild cabbage</name>
    <dbReference type="NCBI Taxonomy" id="3712"/>
    <lineage>
        <taxon>Eukaryota</taxon>
        <taxon>Viridiplantae</taxon>
        <taxon>Streptophyta</taxon>
        <taxon>Embryophyta</taxon>
        <taxon>Tracheophyta</taxon>
        <taxon>Spermatophyta</taxon>
        <taxon>Magnoliopsida</taxon>
        <taxon>eudicotyledons</taxon>
        <taxon>Gunneridae</taxon>
        <taxon>Pentapetalae</taxon>
        <taxon>rosids</taxon>
        <taxon>malvids</taxon>
        <taxon>Brassicales</taxon>
        <taxon>Brassicaceae</taxon>
        <taxon>Brassiceae</taxon>
        <taxon>Brassica</taxon>
    </lineage>
</organism>
<name>A0A3P6BT67_BRAOL</name>
<dbReference type="EMBL" id="LR031873">
    <property type="protein sequence ID" value="VDD09307.1"/>
    <property type="molecule type" value="Genomic_DNA"/>
</dbReference>
<gene>
    <name evidence="1" type="ORF">BOLC4T24758H</name>
</gene>
<reference evidence="1" key="1">
    <citation type="submission" date="2018-11" db="EMBL/GenBank/DDBJ databases">
        <authorList>
            <consortium name="Genoscope - CEA"/>
            <person name="William W."/>
        </authorList>
    </citation>
    <scope>NUCLEOTIDE SEQUENCE</scope>
</reference>
<sequence length="34" mass="4004">MKKIDPVEAVVVMEEKVVTKMENVRVDTRDSWIQ</sequence>
<evidence type="ECO:0000313" key="1">
    <source>
        <dbReference type="EMBL" id="VDD09307.1"/>
    </source>
</evidence>
<dbReference type="AlphaFoldDB" id="A0A3P6BT67"/>
<accession>A0A3P6BT67</accession>
<protein>
    <submittedName>
        <fullName evidence="1">Uncharacterized protein</fullName>
    </submittedName>
</protein>
<proteinExistence type="predicted"/>